<keyword evidence="6 7" id="KW-0472">Membrane</keyword>
<feature type="transmembrane region" description="Helical" evidence="7">
    <location>
        <begin position="114"/>
        <end position="133"/>
    </location>
</feature>
<keyword evidence="4 7" id="KW-0812">Transmembrane</keyword>
<keyword evidence="10" id="KW-1185">Reference proteome</keyword>
<keyword evidence="3" id="KW-1003">Cell membrane</keyword>
<keyword evidence="2 7" id="KW-0813">Transport</keyword>
<dbReference type="KEGG" id="vpy:HZI73_21050"/>
<dbReference type="InterPro" id="IPR035906">
    <property type="entry name" value="MetI-like_sf"/>
</dbReference>
<proteinExistence type="inferred from homology"/>
<feature type="transmembrane region" description="Helical" evidence="7">
    <location>
        <begin position="187"/>
        <end position="212"/>
    </location>
</feature>
<protein>
    <submittedName>
        <fullName evidence="9">Carbohydrate ABC transporter permease</fullName>
    </submittedName>
</protein>
<feature type="transmembrane region" description="Helical" evidence="7">
    <location>
        <begin position="21"/>
        <end position="43"/>
    </location>
</feature>
<evidence type="ECO:0000256" key="1">
    <source>
        <dbReference type="ARBA" id="ARBA00004651"/>
    </source>
</evidence>
<feature type="domain" description="ABC transmembrane type-1" evidence="8">
    <location>
        <begin position="79"/>
        <end position="283"/>
    </location>
</feature>
<reference evidence="9" key="1">
    <citation type="submission" date="2020-07" db="EMBL/GenBank/DDBJ databases">
        <title>Vallitalea pronyensis genome.</title>
        <authorList>
            <person name="Postec A."/>
        </authorList>
    </citation>
    <scope>NUCLEOTIDE SEQUENCE</scope>
    <source>
        <strain evidence="9">FatNI3</strain>
    </source>
</reference>
<dbReference type="PROSITE" id="PS50928">
    <property type="entry name" value="ABC_TM1"/>
    <property type="match status" value="1"/>
</dbReference>
<feature type="transmembrane region" description="Helical" evidence="7">
    <location>
        <begin position="76"/>
        <end position="102"/>
    </location>
</feature>
<evidence type="ECO:0000256" key="2">
    <source>
        <dbReference type="ARBA" id="ARBA00022448"/>
    </source>
</evidence>
<dbReference type="GO" id="GO:0055085">
    <property type="term" value="P:transmembrane transport"/>
    <property type="evidence" value="ECO:0007669"/>
    <property type="project" value="InterPro"/>
</dbReference>
<dbReference type="AlphaFoldDB" id="A0A8J8MNV2"/>
<comment type="subcellular location">
    <subcellularLocation>
        <location evidence="1 7">Cell membrane</location>
        <topology evidence="1 7">Multi-pass membrane protein</topology>
    </subcellularLocation>
</comment>
<dbReference type="RefSeq" id="WP_212695330.1">
    <property type="nucleotide sequence ID" value="NZ_CP058649.1"/>
</dbReference>
<gene>
    <name evidence="9" type="ORF">HZI73_21050</name>
</gene>
<feature type="transmembrane region" description="Helical" evidence="7">
    <location>
        <begin position="145"/>
        <end position="166"/>
    </location>
</feature>
<evidence type="ECO:0000256" key="3">
    <source>
        <dbReference type="ARBA" id="ARBA00022475"/>
    </source>
</evidence>
<dbReference type="PANTHER" id="PTHR43744">
    <property type="entry name" value="ABC TRANSPORTER PERMEASE PROTEIN MG189-RELATED-RELATED"/>
    <property type="match status" value="1"/>
</dbReference>
<organism evidence="9 10">
    <name type="scientific">Vallitalea pronyensis</name>
    <dbReference type="NCBI Taxonomy" id="1348613"/>
    <lineage>
        <taxon>Bacteria</taxon>
        <taxon>Bacillati</taxon>
        <taxon>Bacillota</taxon>
        <taxon>Clostridia</taxon>
        <taxon>Lachnospirales</taxon>
        <taxon>Vallitaleaceae</taxon>
        <taxon>Vallitalea</taxon>
    </lineage>
</organism>
<dbReference type="Proteomes" id="UP000683246">
    <property type="component" value="Chromosome"/>
</dbReference>
<dbReference type="InterPro" id="IPR000515">
    <property type="entry name" value="MetI-like"/>
</dbReference>
<name>A0A8J8MNV2_9FIRM</name>
<dbReference type="SUPFAM" id="SSF161098">
    <property type="entry name" value="MetI-like"/>
    <property type="match status" value="1"/>
</dbReference>
<dbReference type="PANTHER" id="PTHR43744:SF9">
    <property type="entry name" value="POLYGALACTURONAN_RHAMNOGALACTURONAN TRANSPORT SYSTEM PERMEASE PROTEIN YTCP"/>
    <property type="match status" value="1"/>
</dbReference>
<evidence type="ECO:0000256" key="7">
    <source>
        <dbReference type="RuleBase" id="RU363032"/>
    </source>
</evidence>
<evidence type="ECO:0000313" key="10">
    <source>
        <dbReference type="Proteomes" id="UP000683246"/>
    </source>
</evidence>
<dbReference type="Pfam" id="PF00528">
    <property type="entry name" value="BPD_transp_1"/>
    <property type="match status" value="1"/>
</dbReference>
<evidence type="ECO:0000256" key="6">
    <source>
        <dbReference type="ARBA" id="ARBA00023136"/>
    </source>
</evidence>
<evidence type="ECO:0000259" key="8">
    <source>
        <dbReference type="PROSITE" id="PS50928"/>
    </source>
</evidence>
<dbReference type="Gene3D" id="1.10.3720.10">
    <property type="entry name" value="MetI-like"/>
    <property type="match status" value="1"/>
</dbReference>
<keyword evidence="5 7" id="KW-1133">Transmembrane helix</keyword>
<evidence type="ECO:0000256" key="4">
    <source>
        <dbReference type="ARBA" id="ARBA00022692"/>
    </source>
</evidence>
<feature type="transmembrane region" description="Helical" evidence="7">
    <location>
        <begin position="264"/>
        <end position="283"/>
    </location>
</feature>
<sequence length="298" mass="33889">MRHANSIRISKKERLFDRTNVVIMLIICFVTLYPIWYTVILSFNDGGDAMKGGIFWFPRVFTLDNYRAVFRNSGIITAYSVTVLRTFIGTVTNVFFTAMVAYAFSKKNLFGRKVYMTLGTITMFFNGGLIPFFLLLKNLNLLDNFLVYIIPTMFNFFNLLIFMAFFREIPDSLEESAKIDGANDFVIFLRIILPLSKPVLATIALFTGVWHWNDYFFGVIYINKTSLQPIQTYLYKIVAEAGSSRMAISSPVGVSKSNITSNSIKYATMVVTTLPIVLVYPFLQKYFVKGVMLGAVKG</sequence>
<dbReference type="CDD" id="cd06261">
    <property type="entry name" value="TM_PBP2"/>
    <property type="match status" value="1"/>
</dbReference>
<dbReference type="EMBL" id="CP058649">
    <property type="protein sequence ID" value="QUI24638.1"/>
    <property type="molecule type" value="Genomic_DNA"/>
</dbReference>
<accession>A0A8J8MNV2</accession>
<dbReference type="GO" id="GO:0005886">
    <property type="term" value="C:plasma membrane"/>
    <property type="evidence" value="ECO:0007669"/>
    <property type="project" value="UniProtKB-SubCell"/>
</dbReference>
<comment type="similarity">
    <text evidence="7">Belongs to the binding-protein-dependent transport system permease family.</text>
</comment>
<evidence type="ECO:0000256" key="5">
    <source>
        <dbReference type="ARBA" id="ARBA00022989"/>
    </source>
</evidence>
<evidence type="ECO:0000313" key="9">
    <source>
        <dbReference type="EMBL" id="QUI24638.1"/>
    </source>
</evidence>